<dbReference type="SUPFAM" id="SSF56672">
    <property type="entry name" value="DNA/RNA polymerases"/>
    <property type="match status" value="1"/>
</dbReference>
<evidence type="ECO:0000313" key="2">
    <source>
        <dbReference type="EMBL" id="DAD55522.1"/>
    </source>
</evidence>
<dbReference type="Pfam" id="PF00078">
    <property type="entry name" value="RVT_1"/>
    <property type="match status" value="1"/>
</dbReference>
<accession>A0A8D9PE50</accession>
<dbReference type="CDD" id="cd01651">
    <property type="entry name" value="RT_G2_intron"/>
    <property type="match status" value="1"/>
</dbReference>
<feature type="domain" description="Reverse transcriptase" evidence="1">
    <location>
        <begin position="1"/>
        <end position="281"/>
    </location>
</feature>
<proteinExistence type="predicted"/>
<dbReference type="EMBL" id="BK033283">
    <property type="protein sequence ID" value="DAD55522.1"/>
    <property type="molecule type" value="Genomic_DNA"/>
</dbReference>
<name>A0A8D9PE50_9VIRU</name>
<dbReference type="InterPro" id="IPR051083">
    <property type="entry name" value="GrpII_Intron_Splice-Mob/Def"/>
</dbReference>
<evidence type="ECO:0000259" key="1">
    <source>
        <dbReference type="PROSITE" id="PS50878"/>
    </source>
</evidence>
<dbReference type="PANTHER" id="PTHR34047">
    <property type="entry name" value="NUCLEAR INTRON MATURASE 1, MITOCHONDRIAL-RELATED"/>
    <property type="match status" value="1"/>
</dbReference>
<dbReference type="InterPro" id="IPR000477">
    <property type="entry name" value="RT_dom"/>
</dbReference>
<organism evidence="2">
    <name type="scientific">Bacteriophage sp</name>
    <dbReference type="NCBI Taxonomy" id="38018"/>
    <lineage>
        <taxon>Viruses</taxon>
    </lineage>
</organism>
<dbReference type="PANTHER" id="PTHR34047:SF8">
    <property type="entry name" value="PROTEIN YKFC"/>
    <property type="match status" value="1"/>
</dbReference>
<protein>
    <recommendedName>
        <fullName evidence="1">Reverse transcriptase domain-containing protein</fullName>
    </recommendedName>
</protein>
<dbReference type="InterPro" id="IPR043502">
    <property type="entry name" value="DNA/RNA_pol_sf"/>
</dbReference>
<sequence>MPKTARNLWNHILEWENLLVAAKEASRNKRYRNEVMRFNARLEENLLRIRHLLRSKEWRPGPYRQFYVFEPKRRLIHAPSFGDRVVHHALVQQIGPYFERRFIEQSFACRVGKGTHAASDYLTGMLRAAEAKWPSVYVLKADVTKYFYSIDHDILLRIVARTIGDKDVLELLRVLVTQCGCIEGNRGLPLGALTSQLLANVYLDQLDHHVKDTLGIHCYVRYMDDFVILHHDKQELWRILAEIRDYLTWELHLTLNNKTRVFPASQGVDFAGYRHWSGYKLPRKRNVRRAKKRFAGLSRCYADGRINLNTVRCCVSSFVGYMRHCKGWKASESALSKLILVKTGGNVKE</sequence>
<reference evidence="2" key="1">
    <citation type="journal article" date="2021" name="Proc. Natl. Acad. Sci. U.S.A.">
        <title>A Catalog of Tens of Thousands of Viruses from Human Metagenomes Reveals Hidden Associations with Chronic Diseases.</title>
        <authorList>
            <person name="Tisza M.J."/>
            <person name="Buck C.B."/>
        </authorList>
    </citation>
    <scope>NUCLEOTIDE SEQUENCE</scope>
    <source>
        <strain evidence="2">CtLCA3</strain>
    </source>
</reference>
<dbReference type="PROSITE" id="PS50878">
    <property type="entry name" value="RT_POL"/>
    <property type="match status" value="1"/>
</dbReference>